<keyword evidence="7" id="KW-0472">Membrane</keyword>
<evidence type="ECO:0000256" key="8">
    <source>
        <dbReference type="ARBA" id="ARBA00023196"/>
    </source>
</evidence>
<dbReference type="InterPro" id="IPR036121">
    <property type="entry name" value="ATPase_F1/V1/A1_a/bsu_N_sf"/>
</dbReference>
<dbReference type="CDD" id="cd18115">
    <property type="entry name" value="ATP-synt_F1_beta_N"/>
    <property type="match status" value="1"/>
</dbReference>
<dbReference type="GO" id="GO:0005524">
    <property type="term" value="F:ATP binding"/>
    <property type="evidence" value="ECO:0007669"/>
    <property type="project" value="UniProtKB-KW"/>
</dbReference>
<name>A0A382EQ46_9ZZZZ</name>
<evidence type="ECO:0000256" key="3">
    <source>
        <dbReference type="ARBA" id="ARBA00022448"/>
    </source>
</evidence>
<feature type="non-terminal residue" evidence="11">
    <location>
        <position position="83"/>
    </location>
</feature>
<dbReference type="SUPFAM" id="SSF50615">
    <property type="entry name" value="N-terminal domain of alpha and beta subunits of F1 ATP synthase"/>
    <property type="match status" value="1"/>
</dbReference>
<dbReference type="GO" id="GO:0045259">
    <property type="term" value="C:proton-transporting ATP synthase complex"/>
    <property type="evidence" value="ECO:0007669"/>
    <property type="project" value="UniProtKB-KW"/>
</dbReference>
<keyword evidence="5" id="KW-0067">ATP-binding</keyword>
<organism evidence="11">
    <name type="scientific">marine metagenome</name>
    <dbReference type="NCBI Taxonomy" id="408172"/>
    <lineage>
        <taxon>unclassified sequences</taxon>
        <taxon>metagenomes</taxon>
        <taxon>ecological metagenomes</taxon>
    </lineage>
</organism>
<dbReference type="AlphaFoldDB" id="A0A382EQ46"/>
<evidence type="ECO:0000256" key="4">
    <source>
        <dbReference type="ARBA" id="ARBA00022741"/>
    </source>
</evidence>
<dbReference type="GO" id="GO:0046933">
    <property type="term" value="F:proton-transporting ATP synthase activity, rotational mechanism"/>
    <property type="evidence" value="ECO:0007669"/>
    <property type="project" value="TreeGrafter"/>
</dbReference>
<accession>A0A382EQ46</accession>
<dbReference type="Pfam" id="PF02874">
    <property type="entry name" value="ATP-synt_ab_N"/>
    <property type="match status" value="1"/>
</dbReference>
<evidence type="ECO:0000256" key="7">
    <source>
        <dbReference type="ARBA" id="ARBA00023136"/>
    </source>
</evidence>
<keyword evidence="8" id="KW-0139">CF(1)</keyword>
<dbReference type="Gene3D" id="2.40.10.170">
    <property type="match status" value="1"/>
</dbReference>
<comment type="subcellular location">
    <subcellularLocation>
        <location evidence="1">Membrane</location>
    </subcellularLocation>
</comment>
<sequence>MALGTVGRVVQIIGTVVDVEFPADGLPDVYSAVTVQVNGENLVMEVQQHLGNNWVRCLAMGATEGLSRGTEAVDQGEPISVPV</sequence>
<evidence type="ECO:0000313" key="11">
    <source>
        <dbReference type="EMBL" id="SVB52916.1"/>
    </source>
</evidence>
<dbReference type="InterPro" id="IPR004100">
    <property type="entry name" value="ATPase_F1/V1/A1_a/bsu_N"/>
</dbReference>
<evidence type="ECO:0000256" key="2">
    <source>
        <dbReference type="ARBA" id="ARBA00008936"/>
    </source>
</evidence>
<dbReference type="PANTHER" id="PTHR15184">
    <property type="entry name" value="ATP SYNTHASE"/>
    <property type="match status" value="1"/>
</dbReference>
<keyword evidence="9" id="KW-0066">ATP synthesis</keyword>
<proteinExistence type="inferred from homology"/>
<evidence type="ECO:0000256" key="6">
    <source>
        <dbReference type="ARBA" id="ARBA00023065"/>
    </source>
</evidence>
<evidence type="ECO:0000259" key="10">
    <source>
        <dbReference type="Pfam" id="PF02874"/>
    </source>
</evidence>
<protein>
    <recommendedName>
        <fullName evidence="10">ATPase F1/V1/A1 complex alpha/beta subunit N-terminal domain-containing protein</fullName>
    </recommendedName>
</protein>
<dbReference type="PANTHER" id="PTHR15184:SF71">
    <property type="entry name" value="ATP SYNTHASE SUBUNIT BETA, MITOCHONDRIAL"/>
    <property type="match status" value="1"/>
</dbReference>
<evidence type="ECO:0000256" key="1">
    <source>
        <dbReference type="ARBA" id="ARBA00004370"/>
    </source>
</evidence>
<dbReference type="EMBL" id="UINC01045764">
    <property type="protein sequence ID" value="SVB52916.1"/>
    <property type="molecule type" value="Genomic_DNA"/>
</dbReference>
<keyword evidence="4" id="KW-0547">Nucleotide-binding</keyword>
<evidence type="ECO:0000256" key="9">
    <source>
        <dbReference type="ARBA" id="ARBA00023310"/>
    </source>
</evidence>
<comment type="similarity">
    <text evidence="2">Belongs to the ATPase alpha/beta chains family.</text>
</comment>
<reference evidence="11" key="1">
    <citation type="submission" date="2018-05" db="EMBL/GenBank/DDBJ databases">
        <authorList>
            <person name="Lanie J.A."/>
            <person name="Ng W.-L."/>
            <person name="Kazmierczak K.M."/>
            <person name="Andrzejewski T.M."/>
            <person name="Davidsen T.M."/>
            <person name="Wayne K.J."/>
            <person name="Tettelin H."/>
            <person name="Glass J.I."/>
            <person name="Rusch D."/>
            <person name="Podicherti R."/>
            <person name="Tsui H.-C.T."/>
            <person name="Winkler M.E."/>
        </authorList>
    </citation>
    <scope>NUCLEOTIDE SEQUENCE</scope>
</reference>
<keyword evidence="3" id="KW-0813">Transport</keyword>
<evidence type="ECO:0000256" key="5">
    <source>
        <dbReference type="ARBA" id="ARBA00022840"/>
    </source>
</evidence>
<keyword evidence="6" id="KW-0406">Ion transport</keyword>
<dbReference type="InterPro" id="IPR050053">
    <property type="entry name" value="ATPase_alpha/beta_chains"/>
</dbReference>
<feature type="domain" description="ATPase F1/V1/A1 complex alpha/beta subunit N-terminal" evidence="10">
    <location>
        <begin position="9"/>
        <end position="74"/>
    </location>
</feature>
<gene>
    <name evidence="11" type="ORF">METZ01_LOCUS205770</name>
</gene>